<feature type="binding site" evidence="13">
    <location>
        <position position="89"/>
    </location>
    <ligand>
        <name>Mg(2+)</name>
        <dbReference type="ChEBI" id="CHEBI:18420"/>
        <label>1</label>
    </ligand>
</feature>
<reference evidence="16 17" key="1">
    <citation type="journal article" date="2011" name="Front. Microbiol.">
        <title>Genomic signatures of strain selection and enhancement in Bacillus atrophaeus var. globigii, a historical biowarfare simulant.</title>
        <authorList>
            <person name="Gibbons H.S."/>
            <person name="Broomall S.M."/>
            <person name="McNew L.A."/>
            <person name="Daligault H."/>
            <person name="Chapman C."/>
            <person name="Bruce D."/>
            <person name="Karavis M."/>
            <person name="Krepps M."/>
            <person name="McGregor P.A."/>
            <person name="Hong C."/>
            <person name="Park K.H."/>
            <person name="Akmal A."/>
            <person name="Feldman A."/>
            <person name="Lin J.S."/>
            <person name="Chang W.E."/>
            <person name="Higgs B.W."/>
            <person name="Demirev P."/>
            <person name="Lindquist J."/>
            <person name="Liem A."/>
            <person name="Fochler E."/>
            <person name="Read T.D."/>
            <person name="Tapia R."/>
            <person name="Johnson S."/>
            <person name="Bishop-Lilly K.A."/>
            <person name="Detter C."/>
            <person name="Han C."/>
            <person name="Sozhamannan S."/>
            <person name="Rosenzweig C.N."/>
            <person name="Skowronski E.W."/>
        </authorList>
    </citation>
    <scope>NUCLEOTIDE SEQUENCE [LARGE SCALE GENOMIC DNA]</scope>
    <source>
        <strain evidence="16 17">AK5</strain>
    </source>
</reference>
<dbReference type="OrthoDB" id="5292471at2"/>
<evidence type="ECO:0000256" key="12">
    <source>
        <dbReference type="ARBA" id="ARBA00049546"/>
    </source>
</evidence>
<dbReference type="GO" id="GO:0047631">
    <property type="term" value="F:ADP-ribose diphosphatase activity"/>
    <property type="evidence" value="ECO:0007669"/>
    <property type="project" value="UniProtKB-EC"/>
</dbReference>
<dbReference type="NCBIfam" id="TIGR00052">
    <property type="entry name" value="nudix-type nucleoside diphosphatase, YffH/AdpP family"/>
    <property type="match status" value="1"/>
</dbReference>
<dbReference type="SUPFAM" id="SSF55811">
    <property type="entry name" value="Nudix"/>
    <property type="match status" value="1"/>
</dbReference>
<evidence type="ECO:0000256" key="1">
    <source>
        <dbReference type="ARBA" id="ARBA00001946"/>
    </source>
</evidence>
<evidence type="ECO:0000256" key="6">
    <source>
        <dbReference type="ARBA" id="ARBA00022801"/>
    </source>
</evidence>
<dbReference type="InterPro" id="IPR015797">
    <property type="entry name" value="NUDIX_hydrolase-like_dom_sf"/>
</dbReference>
<comment type="caution">
    <text evidence="16">The sequence shown here is derived from an EMBL/GenBank/DDBJ whole genome shotgun (WGS) entry which is preliminary data.</text>
</comment>
<dbReference type="GO" id="GO:0046872">
    <property type="term" value="F:metal ion binding"/>
    <property type="evidence" value="ECO:0007669"/>
    <property type="project" value="UniProtKB-KW"/>
</dbReference>
<dbReference type="NCBIfam" id="NF008003">
    <property type="entry name" value="PRK10729.1"/>
    <property type="match status" value="1"/>
</dbReference>
<dbReference type="RefSeq" id="WP_126794173.1">
    <property type="nucleotide sequence ID" value="NZ_PIPI01000009.1"/>
</dbReference>
<evidence type="ECO:0000256" key="4">
    <source>
        <dbReference type="ARBA" id="ARBA00013297"/>
    </source>
</evidence>
<feature type="binding site" evidence="13">
    <location>
        <position position="109"/>
    </location>
    <ligand>
        <name>Mg(2+)</name>
        <dbReference type="ChEBI" id="CHEBI:18420"/>
        <label>1</label>
    </ligand>
</feature>
<dbReference type="PANTHER" id="PTHR11839:SF5">
    <property type="entry name" value="ADP-RIBOSE PYROPHOSPHATASE"/>
    <property type="match status" value="1"/>
</dbReference>
<dbReference type="InterPro" id="IPR000086">
    <property type="entry name" value="NUDIX_hydrolase_dom"/>
</dbReference>
<evidence type="ECO:0000256" key="11">
    <source>
        <dbReference type="ARBA" id="ARBA00033056"/>
    </source>
</evidence>
<dbReference type="PROSITE" id="PS00893">
    <property type="entry name" value="NUDIX_BOX"/>
    <property type="match status" value="1"/>
</dbReference>
<keyword evidence="6" id="KW-0378">Hydrolase</keyword>
<evidence type="ECO:0000259" key="15">
    <source>
        <dbReference type="PROSITE" id="PS51462"/>
    </source>
</evidence>
<evidence type="ECO:0000256" key="5">
    <source>
        <dbReference type="ARBA" id="ARBA00022723"/>
    </source>
</evidence>
<name>A0A432VQE0_9GAMM</name>
<feature type="binding site" evidence="13">
    <location>
        <position position="105"/>
    </location>
    <ligand>
        <name>Mg(2+)</name>
        <dbReference type="ChEBI" id="CHEBI:18420"/>
        <label>1</label>
    </ligand>
</feature>
<dbReference type="Gene3D" id="3.90.79.10">
    <property type="entry name" value="Nucleoside Triphosphate Pyrophosphohydrolase"/>
    <property type="match status" value="1"/>
</dbReference>
<comment type="cofactor">
    <cofactor evidence="1 13">
        <name>Mg(2+)</name>
        <dbReference type="ChEBI" id="CHEBI:18420"/>
    </cofactor>
</comment>
<evidence type="ECO:0000313" key="17">
    <source>
        <dbReference type="Proteomes" id="UP000288212"/>
    </source>
</evidence>
<dbReference type="GO" id="GO:0006753">
    <property type="term" value="P:nucleoside phosphate metabolic process"/>
    <property type="evidence" value="ECO:0007669"/>
    <property type="project" value="TreeGrafter"/>
</dbReference>
<feature type="binding site" evidence="13">
    <location>
        <position position="157"/>
    </location>
    <ligand>
        <name>Mg(2+)</name>
        <dbReference type="ChEBI" id="CHEBI:18420"/>
        <label>1</label>
    </ligand>
</feature>
<dbReference type="GO" id="GO:0019693">
    <property type="term" value="P:ribose phosphate metabolic process"/>
    <property type="evidence" value="ECO:0007669"/>
    <property type="project" value="TreeGrafter"/>
</dbReference>
<evidence type="ECO:0000256" key="9">
    <source>
        <dbReference type="ARBA" id="ARBA00030162"/>
    </source>
</evidence>
<evidence type="ECO:0000256" key="2">
    <source>
        <dbReference type="ARBA" id="ARBA00007482"/>
    </source>
</evidence>
<dbReference type="CDD" id="cd24155">
    <property type="entry name" value="NUDIX_ADPRase"/>
    <property type="match status" value="1"/>
</dbReference>
<keyword evidence="5 13" id="KW-0479">Metal-binding</keyword>
<evidence type="ECO:0000256" key="8">
    <source>
        <dbReference type="ARBA" id="ARBA00025164"/>
    </source>
</evidence>
<dbReference type="InterPro" id="IPR004385">
    <property type="entry name" value="NDP_pyrophosphatase"/>
</dbReference>
<evidence type="ECO:0000313" key="16">
    <source>
        <dbReference type="EMBL" id="RUO18398.1"/>
    </source>
</evidence>
<gene>
    <name evidence="16" type="ORF">CWE06_11120</name>
</gene>
<evidence type="ECO:0000256" key="13">
    <source>
        <dbReference type="PIRSR" id="PIRSR604385-2"/>
    </source>
</evidence>
<organism evidence="16 17">
    <name type="scientific">Aliidiomarina haloalkalitolerans</name>
    <dbReference type="NCBI Taxonomy" id="859059"/>
    <lineage>
        <taxon>Bacteria</taxon>
        <taxon>Pseudomonadati</taxon>
        <taxon>Pseudomonadota</taxon>
        <taxon>Gammaproteobacteria</taxon>
        <taxon>Alteromonadales</taxon>
        <taxon>Idiomarinaceae</taxon>
        <taxon>Aliidiomarina</taxon>
    </lineage>
</organism>
<comment type="function">
    <text evidence="8">Acts on ADP-mannose and ADP-glucose as well as ADP-ribose. Prevents glycogen biosynthesis. The reaction catalyzed by this enzyme is a limiting step of the gluconeogenic process.</text>
</comment>
<dbReference type="InterPro" id="IPR020084">
    <property type="entry name" value="NUDIX_hydrolase_CS"/>
</dbReference>
<keyword evidence="17" id="KW-1185">Reference proteome</keyword>
<comment type="similarity">
    <text evidence="2">Belongs to the Nudix hydrolase family. NudF subfamily.</text>
</comment>
<feature type="short sequence motif" description="Nudix box" evidence="14">
    <location>
        <begin position="90"/>
        <end position="112"/>
    </location>
</feature>
<dbReference type="EMBL" id="PIPI01000009">
    <property type="protein sequence ID" value="RUO18398.1"/>
    <property type="molecule type" value="Genomic_DNA"/>
</dbReference>
<dbReference type="GO" id="GO:0005829">
    <property type="term" value="C:cytosol"/>
    <property type="evidence" value="ECO:0007669"/>
    <property type="project" value="TreeGrafter"/>
</dbReference>
<keyword evidence="7 13" id="KW-0460">Magnesium</keyword>
<feature type="domain" description="Nudix hydrolase" evidence="15">
    <location>
        <begin position="48"/>
        <end position="186"/>
    </location>
</feature>
<evidence type="ECO:0000256" key="14">
    <source>
        <dbReference type="PIRSR" id="PIRSR604385-3"/>
    </source>
</evidence>
<comment type="catalytic activity">
    <reaction evidence="12">
        <text>ADP-D-ribose + H2O = D-ribose 5-phosphate + AMP + 2 H(+)</text>
        <dbReference type="Rhea" id="RHEA:10412"/>
        <dbReference type="ChEBI" id="CHEBI:15377"/>
        <dbReference type="ChEBI" id="CHEBI:15378"/>
        <dbReference type="ChEBI" id="CHEBI:57967"/>
        <dbReference type="ChEBI" id="CHEBI:78346"/>
        <dbReference type="ChEBI" id="CHEBI:456215"/>
        <dbReference type="EC" id="3.6.1.13"/>
    </reaction>
</comment>
<dbReference type="AlphaFoldDB" id="A0A432VQE0"/>
<accession>A0A432VQE0</accession>
<dbReference type="Pfam" id="PF00293">
    <property type="entry name" value="NUDIX"/>
    <property type="match status" value="1"/>
</dbReference>
<dbReference type="Proteomes" id="UP000288212">
    <property type="component" value="Unassembled WGS sequence"/>
</dbReference>
<evidence type="ECO:0000256" key="7">
    <source>
        <dbReference type="ARBA" id="ARBA00022842"/>
    </source>
</evidence>
<sequence>MSQFSRDDVEIIETKEVYRGFFRVQVTTLRHRLFSGAWSEYMRREIMDRGHAVVVIPYDPIHDQIVMLEQFRVGAIASSPTPWLRELVAGMVDPGETKEDVAHRELQEEAGLTAKSLHYALSYLSSPGGMTERIYIYLAQVDATSAAEFGGLASEHEDIKVTPLARTDVMTMLENGEVDNAATVIGLQWLAIHLNRFRQAWGYSTIE</sequence>
<evidence type="ECO:0000256" key="10">
    <source>
        <dbReference type="ARBA" id="ARBA00030308"/>
    </source>
</evidence>
<dbReference type="PANTHER" id="PTHR11839">
    <property type="entry name" value="UDP/ADP-SUGAR PYROPHOSPHATASE"/>
    <property type="match status" value="1"/>
</dbReference>
<dbReference type="EC" id="3.6.1.13" evidence="3"/>
<dbReference type="PROSITE" id="PS51462">
    <property type="entry name" value="NUDIX"/>
    <property type="match status" value="1"/>
</dbReference>
<proteinExistence type="inferred from homology"/>
<protein>
    <recommendedName>
        <fullName evidence="4">ADP-ribose pyrophosphatase</fullName>
        <ecNumber evidence="3">3.6.1.13</ecNumber>
    </recommendedName>
    <alternativeName>
        <fullName evidence="9">ADP-ribose diphosphatase</fullName>
    </alternativeName>
    <alternativeName>
        <fullName evidence="11">ADP-ribose phosphohydrolase</fullName>
    </alternativeName>
    <alternativeName>
        <fullName evidence="10">Adenosine diphosphoribose pyrophosphatase</fullName>
    </alternativeName>
</protein>
<evidence type="ECO:0000256" key="3">
    <source>
        <dbReference type="ARBA" id="ARBA00012453"/>
    </source>
</evidence>
<dbReference type="GO" id="GO:0019144">
    <property type="term" value="F:ADP-sugar diphosphatase activity"/>
    <property type="evidence" value="ECO:0007669"/>
    <property type="project" value="TreeGrafter"/>
</dbReference>